<evidence type="ECO:0000313" key="1">
    <source>
        <dbReference type="EMBL" id="EMD39373.1"/>
    </source>
</evidence>
<dbReference type="Proteomes" id="UP000016930">
    <property type="component" value="Unassembled WGS sequence"/>
</dbReference>
<evidence type="ECO:0000313" key="2">
    <source>
        <dbReference type="Proteomes" id="UP000016930"/>
    </source>
</evidence>
<dbReference type="EMBL" id="KB445794">
    <property type="protein sequence ID" value="EMD39373.1"/>
    <property type="molecule type" value="Genomic_DNA"/>
</dbReference>
<name>M2QQL5_CERS8</name>
<proteinExistence type="predicted"/>
<reference evidence="1 2" key="1">
    <citation type="journal article" date="2012" name="Proc. Natl. Acad. Sci. U.S.A.">
        <title>Comparative genomics of Ceriporiopsis subvermispora and Phanerochaete chrysosporium provide insight into selective ligninolysis.</title>
        <authorList>
            <person name="Fernandez-Fueyo E."/>
            <person name="Ruiz-Duenas F.J."/>
            <person name="Ferreira P."/>
            <person name="Floudas D."/>
            <person name="Hibbett D.S."/>
            <person name="Canessa P."/>
            <person name="Larrondo L.F."/>
            <person name="James T.Y."/>
            <person name="Seelenfreund D."/>
            <person name="Lobos S."/>
            <person name="Polanco R."/>
            <person name="Tello M."/>
            <person name="Honda Y."/>
            <person name="Watanabe T."/>
            <person name="Watanabe T."/>
            <person name="Ryu J.S."/>
            <person name="Kubicek C.P."/>
            <person name="Schmoll M."/>
            <person name="Gaskell J."/>
            <person name="Hammel K.E."/>
            <person name="St John F.J."/>
            <person name="Vanden Wymelenberg A."/>
            <person name="Sabat G."/>
            <person name="Splinter BonDurant S."/>
            <person name="Syed K."/>
            <person name="Yadav J.S."/>
            <person name="Doddapaneni H."/>
            <person name="Subramanian V."/>
            <person name="Lavin J.L."/>
            <person name="Oguiza J.A."/>
            <person name="Perez G."/>
            <person name="Pisabarro A.G."/>
            <person name="Ramirez L."/>
            <person name="Santoyo F."/>
            <person name="Master E."/>
            <person name="Coutinho P.M."/>
            <person name="Henrissat B."/>
            <person name="Lombard V."/>
            <person name="Magnuson J.K."/>
            <person name="Kuees U."/>
            <person name="Hori C."/>
            <person name="Igarashi K."/>
            <person name="Samejima M."/>
            <person name="Held B.W."/>
            <person name="Barry K.W."/>
            <person name="LaButti K.M."/>
            <person name="Lapidus A."/>
            <person name="Lindquist E.A."/>
            <person name="Lucas S.M."/>
            <person name="Riley R."/>
            <person name="Salamov A.A."/>
            <person name="Hoffmeister D."/>
            <person name="Schwenk D."/>
            <person name="Hadar Y."/>
            <person name="Yarden O."/>
            <person name="de Vries R.P."/>
            <person name="Wiebenga A."/>
            <person name="Stenlid J."/>
            <person name="Eastwood D."/>
            <person name="Grigoriev I.V."/>
            <person name="Berka R.M."/>
            <person name="Blanchette R.A."/>
            <person name="Kersten P."/>
            <person name="Martinez A.T."/>
            <person name="Vicuna R."/>
            <person name="Cullen D."/>
        </authorList>
    </citation>
    <scope>NUCLEOTIDE SEQUENCE [LARGE SCALE GENOMIC DNA]</scope>
    <source>
        <strain evidence="1 2">B</strain>
    </source>
</reference>
<accession>M2QQL5</accession>
<dbReference type="HOGENOM" id="CLU_1547355_0_0_1"/>
<keyword evidence="2" id="KW-1185">Reference proteome</keyword>
<gene>
    <name evidence="1" type="ORF">CERSUDRAFT_72534</name>
</gene>
<protein>
    <submittedName>
        <fullName evidence="1">Uncharacterized protein</fullName>
    </submittedName>
</protein>
<organism evidence="1 2">
    <name type="scientific">Ceriporiopsis subvermispora (strain B)</name>
    <name type="common">White-rot fungus</name>
    <name type="synonym">Gelatoporia subvermispora</name>
    <dbReference type="NCBI Taxonomy" id="914234"/>
    <lineage>
        <taxon>Eukaryota</taxon>
        <taxon>Fungi</taxon>
        <taxon>Dikarya</taxon>
        <taxon>Basidiomycota</taxon>
        <taxon>Agaricomycotina</taxon>
        <taxon>Agaricomycetes</taxon>
        <taxon>Polyporales</taxon>
        <taxon>Gelatoporiaceae</taxon>
        <taxon>Gelatoporia</taxon>
    </lineage>
</organism>
<sequence>MKLRGRIQPSDALAHAISALETLQTVSSVVGTIPLLGTITGTALALLTTLERALGTGTDIMDGDLSTSLMNLQSNMIAMCFDLEDMKKKGACVRFLSRASVAARLDQHLETLDALLHSFNHSEEKPPNKLCTASTSYAYYVGAMLGYRGDMVIGVPIQTFAVTSCKANGKEGP</sequence>
<dbReference type="AlphaFoldDB" id="M2QQL5"/>